<dbReference type="AlphaFoldDB" id="A0A087Y764"/>
<feature type="disulfide bond" evidence="1">
    <location>
        <begin position="119"/>
        <end position="134"/>
    </location>
</feature>
<feature type="transmembrane region" description="Helical" evidence="2">
    <location>
        <begin position="168"/>
        <end position="191"/>
    </location>
</feature>
<keyword evidence="5" id="KW-1185">Reference proteome</keyword>
<feature type="disulfide bond" evidence="1">
    <location>
        <begin position="38"/>
        <end position="53"/>
    </location>
</feature>
<name>A0A087Y764_POEFO</name>
<evidence type="ECO:0000313" key="5">
    <source>
        <dbReference type="Proteomes" id="UP000028760"/>
    </source>
</evidence>
<evidence type="ECO:0000256" key="2">
    <source>
        <dbReference type="SAM" id="Phobius"/>
    </source>
</evidence>
<dbReference type="InterPro" id="IPR001368">
    <property type="entry name" value="TNFR/NGFR_Cys_rich_reg"/>
</dbReference>
<feature type="repeat" description="TNFR-Cys" evidence="1">
    <location>
        <begin position="118"/>
        <end position="159"/>
    </location>
</feature>
<accession>A0A087Y764</accession>
<dbReference type="SUPFAM" id="SSF57586">
    <property type="entry name" value="TNF receptor-like"/>
    <property type="match status" value="2"/>
</dbReference>
<dbReference type="GO" id="GO:0035631">
    <property type="term" value="C:CD40 receptor complex"/>
    <property type="evidence" value="ECO:0007669"/>
    <property type="project" value="TreeGrafter"/>
</dbReference>
<reference evidence="4" key="2">
    <citation type="submission" date="2025-08" db="UniProtKB">
        <authorList>
            <consortium name="Ensembl"/>
        </authorList>
    </citation>
    <scope>IDENTIFICATION</scope>
</reference>
<dbReference type="SMART" id="SM00208">
    <property type="entry name" value="TNFR"/>
    <property type="match status" value="4"/>
</dbReference>
<dbReference type="Proteomes" id="UP000028760">
    <property type="component" value="Unassembled WGS sequence"/>
</dbReference>
<evidence type="ECO:0000256" key="1">
    <source>
        <dbReference type="PROSITE-ProRule" id="PRU00206"/>
    </source>
</evidence>
<dbReference type="GO" id="GO:0009897">
    <property type="term" value="C:external side of plasma membrane"/>
    <property type="evidence" value="ECO:0007669"/>
    <property type="project" value="TreeGrafter"/>
</dbReference>
<evidence type="ECO:0000259" key="3">
    <source>
        <dbReference type="PROSITE" id="PS50050"/>
    </source>
</evidence>
<dbReference type="PANTHER" id="PTHR46875:SF2">
    <property type="entry name" value="TUMOR NECROSIS FACTOR RECEPTOR SUPERFAMILY MEMBER 5-LIKE ISOFORM X1"/>
    <property type="match status" value="1"/>
</dbReference>
<keyword evidence="1" id="KW-1015">Disulfide bond</keyword>
<sequence>MATSEDKGKQSGKCDECPAGMFVEKDCNDREGTKCKPCSNGTFTETPNYRKTCFSCRSCVKNSRTKSICTDKTDTVCECNPGFFYREKADHCEPWTKCPLGEGVKNKPTSTNDTVCAPCEEGTFSNVTDSFSPCQPHFRCEAFRLQLKTPGTKTTDAICQDCESQCCWILPACLWAGLVLTILVVAAIIFWRAKRRSYRPVKHSVPVTMMTVVAEPVLAPPELLSHCQESCTDCKPSPFNSDDGSIIRSISDSLDISTSITPLKPSVSFIEPEQTNGSSIYPLSSAFCRSYSEPQEDEWCGT</sequence>
<dbReference type="eggNOG" id="ENOG502S4WF">
    <property type="taxonomic scope" value="Eukaryota"/>
</dbReference>
<dbReference type="Gene3D" id="2.10.50.10">
    <property type="entry name" value="Tumor Necrosis Factor Receptor, subunit A, domain 2"/>
    <property type="match status" value="2"/>
</dbReference>
<dbReference type="OMA" id="CEHCLPV"/>
<organism evidence="4 5">
    <name type="scientific">Poecilia formosa</name>
    <name type="common">Amazon molly</name>
    <name type="synonym">Limia formosa</name>
    <dbReference type="NCBI Taxonomy" id="48698"/>
    <lineage>
        <taxon>Eukaryota</taxon>
        <taxon>Metazoa</taxon>
        <taxon>Chordata</taxon>
        <taxon>Craniata</taxon>
        <taxon>Vertebrata</taxon>
        <taxon>Euteleostomi</taxon>
        <taxon>Actinopterygii</taxon>
        <taxon>Neopterygii</taxon>
        <taxon>Teleostei</taxon>
        <taxon>Neoteleostei</taxon>
        <taxon>Acanthomorphata</taxon>
        <taxon>Ovalentaria</taxon>
        <taxon>Atherinomorphae</taxon>
        <taxon>Cyprinodontiformes</taxon>
        <taxon>Poeciliidae</taxon>
        <taxon>Poeciliinae</taxon>
        <taxon>Poecilia</taxon>
    </lineage>
</organism>
<dbReference type="PANTHER" id="PTHR46875">
    <property type="entry name" value="TUMOR NECROSIS FACTOR RECEPTOR SUPERFAMILY MEMBER 5"/>
    <property type="match status" value="1"/>
</dbReference>
<dbReference type="Pfam" id="PF00020">
    <property type="entry name" value="TNFR_c6"/>
    <property type="match status" value="2"/>
</dbReference>
<feature type="repeat" description="TNFR-Cys" evidence="1">
    <location>
        <begin position="78"/>
        <end position="116"/>
    </location>
</feature>
<proteinExistence type="predicted"/>
<feature type="domain" description="TNFR-Cys" evidence="3">
    <location>
        <begin position="37"/>
        <end position="77"/>
    </location>
</feature>
<dbReference type="KEGG" id="pfor:103136747"/>
<feature type="disulfide bond" evidence="1">
    <location>
        <begin position="56"/>
        <end position="69"/>
    </location>
</feature>
<protein>
    <submittedName>
        <fullName evidence="4">Lymphotoxin beta receptor</fullName>
    </submittedName>
</protein>
<dbReference type="InterPro" id="IPR052135">
    <property type="entry name" value="TNFRSF5"/>
</dbReference>
<dbReference type="PROSITE" id="PS50050">
    <property type="entry name" value="TNFR_NGFR_2"/>
    <property type="match status" value="3"/>
</dbReference>
<keyword evidence="2" id="KW-0812">Transmembrane</keyword>
<dbReference type="GeneID" id="103136747"/>
<keyword evidence="2" id="KW-0472">Membrane</keyword>
<feature type="disulfide bond" evidence="1">
    <location>
        <begin position="98"/>
        <end position="116"/>
    </location>
</feature>
<evidence type="ECO:0000313" key="4">
    <source>
        <dbReference type="Ensembl" id="ENSPFOP00000013867.1"/>
    </source>
</evidence>
<keyword evidence="2" id="KW-1133">Transmembrane helix</keyword>
<feature type="disulfide bond" evidence="1">
    <location>
        <begin position="59"/>
        <end position="77"/>
    </location>
</feature>
<dbReference type="Ensembl" id="ENSPFOT00000013886.1">
    <property type="protein sequence ID" value="ENSPFOP00000013867.1"/>
    <property type="gene ID" value="ENSPFOG00000013858.1"/>
</dbReference>
<reference evidence="4" key="3">
    <citation type="submission" date="2025-09" db="UniProtKB">
        <authorList>
            <consortium name="Ensembl"/>
        </authorList>
    </citation>
    <scope>IDENTIFICATION</scope>
</reference>
<dbReference type="RefSeq" id="XP_016525951.1">
    <property type="nucleotide sequence ID" value="XM_016670465.1"/>
</dbReference>
<comment type="caution">
    <text evidence="1">Lacks conserved residue(s) required for the propagation of feature annotation.</text>
</comment>
<dbReference type="OrthoDB" id="9950067at2759"/>
<dbReference type="GO" id="GO:0002768">
    <property type="term" value="P:immune response-regulating cell surface receptor signaling pathway"/>
    <property type="evidence" value="ECO:0007669"/>
    <property type="project" value="TreeGrafter"/>
</dbReference>
<dbReference type="GeneTree" id="ENSGT00950000183126"/>
<feature type="repeat" description="TNFR-Cys" evidence="1">
    <location>
        <begin position="37"/>
        <end position="77"/>
    </location>
</feature>
<feature type="domain" description="TNFR-Cys" evidence="3">
    <location>
        <begin position="78"/>
        <end position="116"/>
    </location>
</feature>
<dbReference type="PROSITE" id="PS00652">
    <property type="entry name" value="TNFR_NGFR_1"/>
    <property type="match status" value="1"/>
</dbReference>
<dbReference type="STRING" id="48698.ENSPFOP00000013867"/>
<feature type="domain" description="TNFR-Cys" evidence="3">
    <location>
        <begin position="118"/>
        <end position="159"/>
    </location>
</feature>
<dbReference type="EMBL" id="AYCK01003762">
    <property type="status" value="NOT_ANNOTATED_CDS"/>
    <property type="molecule type" value="Genomic_DNA"/>
</dbReference>
<reference evidence="5" key="1">
    <citation type="submission" date="2013-10" db="EMBL/GenBank/DDBJ databases">
        <authorList>
            <person name="Schartl M."/>
            <person name="Warren W."/>
        </authorList>
    </citation>
    <scope>NUCLEOTIDE SEQUENCE [LARGE SCALE GENOMIC DNA]</scope>
    <source>
        <strain evidence="5">female</strain>
    </source>
</reference>